<reference evidence="3 4" key="1">
    <citation type="submission" date="2023-06" db="EMBL/GenBank/DDBJ databases">
        <authorList>
            <person name="Zeman M."/>
            <person name="Kubasova T."/>
            <person name="Jahodarova E."/>
            <person name="Nykrynova M."/>
            <person name="Rychlik I."/>
        </authorList>
    </citation>
    <scope>NUCLEOTIDE SEQUENCE [LARGE SCALE GENOMIC DNA]</scope>
    <source>
        <strain evidence="3 4">109_WCHN</strain>
    </source>
</reference>
<dbReference type="InterPro" id="IPR042279">
    <property type="entry name" value="Pep_M60_3"/>
</dbReference>
<dbReference type="PROSITE" id="PS51257">
    <property type="entry name" value="PROKAR_LIPOPROTEIN"/>
    <property type="match status" value="1"/>
</dbReference>
<dbReference type="Gene3D" id="3.40.390.80">
    <property type="entry name" value="Peptidase M60, enhancin-like domain 2"/>
    <property type="match status" value="1"/>
</dbReference>
<proteinExistence type="predicted"/>
<comment type="caution">
    <text evidence="3">The sequence shown here is derived from an EMBL/GenBank/DDBJ whole genome shotgun (WGS) entry which is preliminary data.</text>
</comment>
<feature type="chain" id="PRO_5045958935" evidence="1">
    <location>
        <begin position="31"/>
        <end position="661"/>
    </location>
</feature>
<sequence length="661" mass="74830">MKTEKKRMYWDVSRICCWIALLFFAAGCDAKDDVADTPVPDNWIQNLPEEVTFNVQGGEREVTFNVAEGVDLSHIGCIMEEANRKWCDVTLDEGTMSIKVPPSSYYRSAVLTLVYDESHRQTLTVKQDADFSAYFQDETCAELREGLTDEEIAAIPSDQIRELALAMKAGNYDPEFRAAVYRPYQDPAIMADANKTSRYSQCDNPTGIFAEKDETLYIWVGKLYEGANLQLMFLGLDGGYGNQGKLTLVQGLNKVVAPITGEIYVQNFVTDDIPLVLDTDEARQQAAAKSVAIHFLFGKVNGYFDIQKHTKADWDRILDIAINSGYGYIDLLGKRAQITWEAKQFKDNESRAGRTITGTDVTDDGNTDKDEIWKIIETYDNLVYWEQEFAGLVKYNRMFNNRLHFCIDNTASSPNASNYRTVYPAKITSPYNGEMFFEPNAFKARLWGPAHEAGHVNQVRPGAKWAGMTEVTNNIYCLYAQEKVGANCKLQVDKINPKDENGVSQGSDIIYNAATKLIVDGERAHCLPGISSITRETQLVPFWQLYLYIVKARGQEDFYKDLYEYFRENESPSEKGQNAGLDQLDFVRQACRISNLNLIDFFTKWGFLRPCNATLNDYGNKDFVVSQADIDALVKEIESAGYDEPAADIYKITDNTWQSYK</sequence>
<evidence type="ECO:0000313" key="4">
    <source>
        <dbReference type="Proteomes" id="UP001169458"/>
    </source>
</evidence>
<dbReference type="SMART" id="SM01276">
    <property type="entry name" value="M60-like"/>
    <property type="match status" value="1"/>
</dbReference>
<name>A0ABT7VJ92_9BACE</name>
<evidence type="ECO:0000256" key="1">
    <source>
        <dbReference type="SAM" id="SignalP"/>
    </source>
</evidence>
<evidence type="ECO:0000259" key="2">
    <source>
        <dbReference type="PROSITE" id="PS51723"/>
    </source>
</evidence>
<dbReference type="RefSeq" id="WP_289561298.1">
    <property type="nucleotide sequence ID" value="NZ_JAUDEN010000043.1"/>
</dbReference>
<gene>
    <name evidence="3" type="ORF">QUW60_14260</name>
</gene>
<dbReference type="InterPro" id="IPR031161">
    <property type="entry name" value="Peptidase_M60_dom"/>
</dbReference>
<accession>A0ABT7VJ92</accession>
<organism evidence="3 4">
    <name type="scientific">Bacteroides gallinaceum</name>
    <dbReference type="NCBI Taxonomy" id="1462571"/>
    <lineage>
        <taxon>Bacteria</taxon>
        <taxon>Pseudomonadati</taxon>
        <taxon>Bacteroidota</taxon>
        <taxon>Bacteroidia</taxon>
        <taxon>Bacteroidales</taxon>
        <taxon>Bacteroidaceae</taxon>
        <taxon>Bacteroides</taxon>
    </lineage>
</organism>
<dbReference type="PROSITE" id="PS51723">
    <property type="entry name" value="PEPTIDASE_M60"/>
    <property type="match status" value="1"/>
</dbReference>
<dbReference type="Gene3D" id="1.10.390.30">
    <property type="entry name" value="Peptidase M60, enhancin-like domain 3"/>
    <property type="match status" value="1"/>
</dbReference>
<dbReference type="EMBL" id="JAUDEN010000043">
    <property type="protein sequence ID" value="MDM8326376.1"/>
    <property type="molecule type" value="Genomic_DNA"/>
</dbReference>
<keyword evidence="4" id="KW-1185">Reference proteome</keyword>
<evidence type="ECO:0000313" key="3">
    <source>
        <dbReference type="EMBL" id="MDM8326376.1"/>
    </source>
</evidence>
<dbReference type="Gene3D" id="2.60.120.1250">
    <property type="entry name" value="Peptidase M60, enhancin-like domain 1"/>
    <property type="match status" value="1"/>
</dbReference>
<feature type="signal peptide" evidence="1">
    <location>
        <begin position="1"/>
        <end position="30"/>
    </location>
</feature>
<protein>
    <submittedName>
        <fullName evidence="3">M60 family metallopeptidase</fullName>
    </submittedName>
</protein>
<feature type="domain" description="Peptidase M60" evidence="2">
    <location>
        <begin position="201"/>
        <end position="550"/>
    </location>
</feature>
<reference evidence="4" key="2">
    <citation type="submission" date="2023-07" db="EMBL/GenBank/DDBJ databases">
        <title>Identification and characterization of horizontal gene transfer across gut microbiota members of farm animals based on homology search.</title>
        <authorList>
            <person name="Schwarzerova J."/>
            <person name="Nykrynova M."/>
            <person name="Jureckova K."/>
            <person name="Cejkova D."/>
            <person name="Rychlik I."/>
        </authorList>
    </citation>
    <scope>NUCLEOTIDE SEQUENCE [LARGE SCALE GENOMIC DNA]</scope>
    <source>
        <strain evidence="4">109_WCHN</strain>
    </source>
</reference>
<keyword evidence="1" id="KW-0732">Signal</keyword>
<dbReference type="Proteomes" id="UP001169458">
    <property type="component" value="Unassembled WGS sequence"/>
</dbReference>
<dbReference type="Pfam" id="PF13402">
    <property type="entry name" value="Peptidase_M60"/>
    <property type="match status" value="1"/>
</dbReference>